<keyword evidence="4 13" id="KW-0812">Transmembrane</keyword>
<dbReference type="SUPFAM" id="SSF53448">
    <property type="entry name" value="Nucleotide-diphospho-sugar transferases"/>
    <property type="match status" value="1"/>
</dbReference>
<keyword evidence="5" id="KW-0378">Hydrolase</keyword>
<evidence type="ECO:0000256" key="2">
    <source>
        <dbReference type="ARBA" id="ARBA00022676"/>
    </source>
</evidence>
<gene>
    <name evidence="14" type="ORF">FL622_16315</name>
</gene>
<dbReference type="PANTHER" id="PTHR43867:SF4">
    <property type="entry name" value="BETA-(1-3)-GLUCOSYL TRANSFERASE"/>
    <property type="match status" value="1"/>
</dbReference>
<keyword evidence="6" id="KW-0460">Magnesium</keyword>
<dbReference type="RefSeq" id="WP_092055139.1">
    <property type="nucleotide sequence ID" value="NZ_FOJJ01000010.1"/>
</dbReference>
<accession>A0A550J5B6</accession>
<keyword evidence="3 14" id="KW-0808">Transferase</keyword>
<evidence type="ECO:0000313" key="15">
    <source>
        <dbReference type="Proteomes" id="UP000317155"/>
    </source>
</evidence>
<dbReference type="PROSITE" id="PS00587">
    <property type="entry name" value="GLYCOSYL_HYDROL_F17"/>
    <property type="match status" value="1"/>
</dbReference>
<evidence type="ECO:0000256" key="1">
    <source>
        <dbReference type="ARBA" id="ARBA00004141"/>
    </source>
</evidence>
<dbReference type="SUPFAM" id="SSF51445">
    <property type="entry name" value="(Trans)glycosidases"/>
    <property type="match status" value="1"/>
</dbReference>
<evidence type="ECO:0000313" key="14">
    <source>
        <dbReference type="EMBL" id="TRO78404.1"/>
    </source>
</evidence>
<evidence type="ECO:0000256" key="4">
    <source>
        <dbReference type="ARBA" id="ARBA00022692"/>
    </source>
</evidence>
<dbReference type="GO" id="GO:0005975">
    <property type="term" value="P:carbohydrate metabolic process"/>
    <property type="evidence" value="ECO:0007669"/>
    <property type="project" value="InterPro"/>
</dbReference>
<dbReference type="GO" id="GO:0016758">
    <property type="term" value="F:hexosyltransferase activity"/>
    <property type="evidence" value="ECO:0007669"/>
    <property type="project" value="TreeGrafter"/>
</dbReference>
<comment type="catalytic activity">
    <reaction evidence="9">
        <text>a 1,2-diacyl-sn-glycerol + UDP-alpha-D-glucose = a 1,2-diacyl-3-O-(beta-D-glucopyranosyl)-sn-glycerol + UDP + H(+)</text>
        <dbReference type="Rhea" id="RHEA:17285"/>
        <dbReference type="ChEBI" id="CHEBI:15378"/>
        <dbReference type="ChEBI" id="CHEBI:17815"/>
        <dbReference type="ChEBI" id="CHEBI:58223"/>
        <dbReference type="ChEBI" id="CHEBI:58885"/>
        <dbReference type="ChEBI" id="CHEBI:75799"/>
        <dbReference type="EC" id="2.4.1.336"/>
    </reaction>
</comment>
<evidence type="ECO:0000256" key="9">
    <source>
        <dbReference type="ARBA" id="ARBA00053004"/>
    </source>
</evidence>
<dbReference type="Gene3D" id="3.90.550.10">
    <property type="entry name" value="Spore Coat Polysaccharide Biosynthesis Protein SpsA, Chain A"/>
    <property type="match status" value="1"/>
</dbReference>
<dbReference type="OrthoDB" id="5352625at2"/>
<dbReference type="Pfam" id="PF13641">
    <property type="entry name" value="Glyco_tranf_2_3"/>
    <property type="match status" value="1"/>
</dbReference>
<evidence type="ECO:0000256" key="10">
    <source>
        <dbReference type="ARBA" id="ARBA00066964"/>
    </source>
</evidence>
<dbReference type="FunFam" id="3.90.550.10:FF:000164">
    <property type="entry name" value="Beta-(1-3)-glucosyl transferase"/>
    <property type="match status" value="1"/>
</dbReference>
<feature type="transmembrane region" description="Helical" evidence="13">
    <location>
        <begin position="682"/>
        <end position="704"/>
    </location>
</feature>
<feature type="transmembrane region" description="Helical" evidence="13">
    <location>
        <begin position="798"/>
        <end position="816"/>
    </location>
</feature>
<keyword evidence="2" id="KW-0328">Glycosyltransferase</keyword>
<organism evidence="14 15">
    <name type="scientific">Trichloromonas acetexigens</name>
    <dbReference type="NCBI Taxonomy" id="38815"/>
    <lineage>
        <taxon>Bacteria</taxon>
        <taxon>Pseudomonadati</taxon>
        <taxon>Thermodesulfobacteriota</taxon>
        <taxon>Desulfuromonadia</taxon>
        <taxon>Desulfuromonadales</taxon>
        <taxon>Trichloromonadaceae</taxon>
        <taxon>Trichloromonas</taxon>
    </lineage>
</organism>
<reference evidence="14 15" key="1">
    <citation type="submission" date="2019-07" db="EMBL/GenBank/DDBJ databases">
        <title>Insights of Desulfuromonas acetexigens electromicrobiology.</title>
        <authorList>
            <person name="Katuri K."/>
            <person name="Sapireddy V."/>
            <person name="Shaw D.R."/>
            <person name="Saikaly P."/>
        </authorList>
    </citation>
    <scope>NUCLEOTIDE SEQUENCE [LARGE SCALE GENOMIC DNA]</scope>
    <source>
        <strain evidence="14 15">2873</strain>
    </source>
</reference>
<dbReference type="EC" id="2.4.1.336" evidence="10"/>
<protein>
    <recommendedName>
        <fullName evidence="11">Beta-monoglucosyldiacylglycerol synthase</fullName>
        <ecNumber evidence="10">2.4.1.336</ecNumber>
    </recommendedName>
    <alternativeName>
        <fullName evidence="12">UDP-glucose:1,2-diacylglycerol 3-beta-D-glucosyltransferase</fullName>
    </alternativeName>
</protein>
<dbReference type="Proteomes" id="UP000317155">
    <property type="component" value="Unassembled WGS sequence"/>
</dbReference>
<dbReference type="GO" id="GO:0005886">
    <property type="term" value="C:plasma membrane"/>
    <property type="evidence" value="ECO:0007669"/>
    <property type="project" value="TreeGrafter"/>
</dbReference>
<dbReference type="PANTHER" id="PTHR43867">
    <property type="entry name" value="CELLULOSE SYNTHASE CATALYTIC SUBUNIT A [UDP-FORMING]"/>
    <property type="match status" value="1"/>
</dbReference>
<feature type="transmembrane region" description="Helical" evidence="13">
    <location>
        <begin position="822"/>
        <end position="841"/>
    </location>
</feature>
<comment type="subcellular location">
    <subcellularLocation>
        <location evidence="1">Membrane</location>
        <topology evidence="1">Multi-pass membrane protein</topology>
    </subcellularLocation>
</comment>
<feature type="transmembrane region" description="Helical" evidence="13">
    <location>
        <begin position="716"/>
        <end position="735"/>
    </location>
</feature>
<feature type="transmembrane region" description="Helical" evidence="13">
    <location>
        <begin position="339"/>
        <end position="358"/>
    </location>
</feature>
<evidence type="ECO:0000256" key="13">
    <source>
        <dbReference type="SAM" id="Phobius"/>
    </source>
</evidence>
<comment type="caution">
    <text evidence="14">The sequence shown here is derived from an EMBL/GenBank/DDBJ whole genome shotgun (WGS) entry which is preliminary data.</text>
</comment>
<evidence type="ECO:0000256" key="12">
    <source>
        <dbReference type="ARBA" id="ARBA00078564"/>
    </source>
</evidence>
<evidence type="ECO:0000256" key="5">
    <source>
        <dbReference type="ARBA" id="ARBA00022801"/>
    </source>
</evidence>
<evidence type="ECO:0000256" key="6">
    <source>
        <dbReference type="ARBA" id="ARBA00022842"/>
    </source>
</evidence>
<dbReference type="InterPro" id="IPR017853">
    <property type="entry name" value="GH"/>
</dbReference>
<dbReference type="InterPro" id="IPR050321">
    <property type="entry name" value="Glycosyltr_2/OpgH_subfam"/>
</dbReference>
<evidence type="ECO:0000256" key="7">
    <source>
        <dbReference type="ARBA" id="ARBA00022989"/>
    </source>
</evidence>
<keyword evidence="7 13" id="KW-1133">Transmembrane helix</keyword>
<dbReference type="Gene3D" id="3.20.20.80">
    <property type="entry name" value="Glycosidases"/>
    <property type="match status" value="1"/>
</dbReference>
<proteinExistence type="predicted"/>
<feature type="transmembrane region" description="Helical" evidence="13">
    <location>
        <begin position="370"/>
        <end position="391"/>
    </location>
</feature>
<evidence type="ECO:0000256" key="11">
    <source>
        <dbReference type="ARBA" id="ARBA00068721"/>
    </source>
</evidence>
<sequence>MRKTGFLIIALVILANLAAWTLLNRPATAPDWTAPYNGLSFSPLREGQDAMKDELPSAAEIDQDLALVQDKTLRVRTYSSLDTLGQIPEMAQARGLKVTAGAWLDQDEANNRAEIEHLVANANRWASIERVIVGNEAVLRGDLTVAQLSAYIDQVRKSTRVPVGSAEPPHVWLEHPELAAAVDFIAVHILPYWEGVTAEEAPQWALSRYQEVVAAFPDKPVVIGEVGWPSAGSRFMGAKASLVNQSVFIREFLHLAQQHQIDYFLMEAFDQPWKKALEGAVGAHWGIFDAERQAKFPLTGDISAVPHWPWQAGLATVLALVPMVLFLRHWDNLKRRGQLFFAALIQLTASLFAWTALLPLAVEMSTVGTIVWGLLLPAQLGLLLVILTNGLEMTEMLWVKRWKRYFAPQNPERDREFPMASIHLAIHNEPPELVFKTLDGLAALDYPNFEVLVIDNNTVNEEVWKPVEEYCARLGKHFRFFHLPKWPGYKAGALNFALGETHPDAQVVGVIDADYIVSPDWLRALVPYFDKPEVGFVQAPQDNREWRGDIFQTMINWEYNGFFQIGMVHRNERNAIIQHGTMTLMRRDALEQVGKWSEWCICEDAELGLRLFKAGYESVYVNHNFGEGITPTSFAGYKGQRWRWTYGAVQILRGHWRSLLPWTKSNLTAGQKFHFVTGWMPWFTDALHLLFTLAGVAWTIGILLRPQDFEVPLAVFLVPTLGLFLFKVAHALILYRARVKCSFLQSLAASVAGMGLTHTIARAIFTGLLQPSHPFLRTPKGEGRQALLKGVIMAWEETQIFLLLVVSAIASFWFFGPHNPEGTLWGVLLLVQSIPYGAALATSMASCMPRLDLVLPKLAAMPRLLTARARRNPLG</sequence>
<keyword evidence="8 13" id="KW-0472">Membrane</keyword>
<evidence type="ECO:0000256" key="3">
    <source>
        <dbReference type="ARBA" id="ARBA00022679"/>
    </source>
</evidence>
<keyword evidence="15" id="KW-1185">Reference proteome</keyword>
<name>A0A550J5B6_9BACT</name>
<dbReference type="InterPro" id="IPR000490">
    <property type="entry name" value="Glyco_hydro_17"/>
</dbReference>
<dbReference type="InterPro" id="IPR029044">
    <property type="entry name" value="Nucleotide-diphossugar_trans"/>
</dbReference>
<dbReference type="GO" id="GO:0004553">
    <property type="term" value="F:hydrolase activity, hydrolyzing O-glycosyl compounds"/>
    <property type="evidence" value="ECO:0007669"/>
    <property type="project" value="InterPro"/>
</dbReference>
<dbReference type="EMBL" id="VJVV01000018">
    <property type="protein sequence ID" value="TRO78404.1"/>
    <property type="molecule type" value="Genomic_DNA"/>
</dbReference>
<evidence type="ECO:0000256" key="8">
    <source>
        <dbReference type="ARBA" id="ARBA00023136"/>
    </source>
</evidence>
<feature type="transmembrane region" description="Helical" evidence="13">
    <location>
        <begin position="308"/>
        <end position="327"/>
    </location>
</feature>
<dbReference type="AlphaFoldDB" id="A0A550J5B6"/>